<organism evidence="2 3">
    <name type="scientific">Eutypa lata (strain UCR-EL1)</name>
    <name type="common">Grapevine dieback disease fungus</name>
    <name type="synonym">Eutypa armeniacae</name>
    <dbReference type="NCBI Taxonomy" id="1287681"/>
    <lineage>
        <taxon>Eukaryota</taxon>
        <taxon>Fungi</taxon>
        <taxon>Dikarya</taxon>
        <taxon>Ascomycota</taxon>
        <taxon>Pezizomycotina</taxon>
        <taxon>Sordariomycetes</taxon>
        <taxon>Xylariomycetidae</taxon>
        <taxon>Xylariales</taxon>
        <taxon>Diatrypaceae</taxon>
        <taxon>Eutypa</taxon>
    </lineage>
</organism>
<dbReference type="InterPro" id="IPR017853">
    <property type="entry name" value="GH"/>
</dbReference>
<dbReference type="Proteomes" id="UP000012174">
    <property type="component" value="Unassembled WGS sequence"/>
</dbReference>
<name>M7T9C4_EUTLA</name>
<protein>
    <submittedName>
        <fullName evidence="2">Putative beta-glucosidase protein</fullName>
    </submittedName>
</protein>
<dbReference type="Gene3D" id="3.20.20.80">
    <property type="entry name" value="Glycosidases"/>
    <property type="match status" value="1"/>
</dbReference>
<dbReference type="PRINTS" id="PR00131">
    <property type="entry name" value="GLHYDRLASE1"/>
</dbReference>
<evidence type="ECO:0000313" key="2">
    <source>
        <dbReference type="EMBL" id="EMR63240.1"/>
    </source>
</evidence>
<dbReference type="GO" id="GO:0005975">
    <property type="term" value="P:carbohydrate metabolic process"/>
    <property type="evidence" value="ECO:0007669"/>
    <property type="project" value="InterPro"/>
</dbReference>
<keyword evidence="3" id="KW-1185">Reference proteome</keyword>
<dbReference type="SUPFAM" id="SSF51445">
    <property type="entry name" value="(Trans)glycosidases"/>
    <property type="match status" value="1"/>
</dbReference>
<evidence type="ECO:0000256" key="1">
    <source>
        <dbReference type="RuleBase" id="RU003690"/>
    </source>
</evidence>
<dbReference type="HOGENOM" id="CLU_001859_1_3_1"/>
<dbReference type="InterPro" id="IPR001360">
    <property type="entry name" value="Glyco_hydro_1"/>
</dbReference>
<gene>
    <name evidence="2" type="ORF">UCREL1_9825</name>
</gene>
<dbReference type="PANTHER" id="PTHR10353">
    <property type="entry name" value="GLYCOSYL HYDROLASE"/>
    <property type="match status" value="1"/>
</dbReference>
<dbReference type="EMBL" id="KB707255">
    <property type="protein sequence ID" value="EMR63240.1"/>
    <property type="molecule type" value="Genomic_DNA"/>
</dbReference>
<dbReference type="eggNOG" id="KOG0626">
    <property type="taxonomic scope" value="Eukaryota"/>
</dbReference>
<accession>M7T9C4</accession>
<comment type="similarity">
    <text evidence="1">Belongs to the glycosyl hydrolase 1 family.</text>
</comment>
<dbReference type="GO" id="GO:0008422">
    <property type="term" value="F:beta-glucosidase activity"/>
    <property type="evidence" value="ECO:0007669"/>
    <property type="project" value="TreeGrafter"/>
</dbReference>
<dbReference type="AlphaFoldDB" id="M7T9C4"/>
<dbReference type="KEGG" id="ela:UCREL1_9825"/>
<dbReference type="OrthoDB" id="65569at2759"/>
<evidence type="ECO:0000313" key="3">
    <source>
        <dbReference type="Proteomes" id="UP000012174"/>
    </source>
</evidence>
<proteinExistence type="inferred from homology"/>
<dbReference type="Pfam" id="PF00232">
    <property type="entry name" value="Glyco_hydro_1"/>
    <property type="match status" value="1"/>
</dbReference>
<dbReference type="STRING" id="1287681.M7T9C4"/>
<sequence length="563" mass="62476">MENTETVRTAISAQPFPTETYGPPFSEVSHLLPALSTTSWGNWDPAATSTPTDEADPYGQAAYSALWQAASVRNFTRGIYSTTVAPTPVPNAELVVPPPLYFTPAGCYSFPCDFMLGIDSAAAQVEGAVADEGRTPAAPDFLVEFARSIGADTSDMEDDFIATENYYLYKQDIERLASVGIKYYSFNIAWSRILPFAVPGTPVNKQALAHYDDLINFAIEKGVRPVVTLTHFDTPAQFIGGNATGLSRRPLLGYLNLGYQNETFEDAFVHYGKIVMAHFANRVSIWITFNEPLTGVDTGPSVDHIIKSHARLYHFYMDELKGTGKVSIKMGAAPALPQVPSNASHVAATKHYNDLNIGTFLNPLALGQDFPDAYKQTIQDYVPLTQDDLAYLNHTLADIAACAANNVSNPHYPQCVSTTEITANGWNEGYHEEYIVYTASVYVRAQLNYLWNTYQMPLVITEFGFSTTASRASAALNDIQFDVLRSEHYLSFLAEVLKSIWEDGVHVMGAFMWSSVDNWEWGTFSHQFGLQHLNRTTQQRVYKRSIFDVVDFVEARMTNSSEC</sequence>
<dbReference type="OMA" id="VDNWEWG"/>
<dbReference type="PANTHER" id="PTHR10353:SF53">
    <property type="entry name" value="BETA-1,4-GLUCOSIDASE (EUROFUNG)"/>
    <property type="match status" value="1"/>
</dbReference>
<reference evidence="3" key="1">
    <citation type="journal article" date="2013" name="Genome Announc.">
        <title>Draft genome sequence of the grapevine dieback fungus Eutypa lata UCR-EL1.</title>
        <authorList>
            <person name="Blanco-Ulate B."/>
            <person name="Rolshausen P.E."/>
            <person name="Cantu D."/>
        </authorList>
    </citation>
    <scope>NUCLEOTIDE SEQUENCE [LARGE SCALE GENOMIC DNA]</scope>
    <source>
        <strain evidence="3">UCR-EL1</strain>
    </source>
</reference>